<accession>A0ACC6L0K5</accession>
<evidence type="ECO:0000313" key="1">
    <source>
        <dbReference type="EMBL" id="MDR6784863.1"/>
    </source>
</evidence>
<comment type="caution">
    <text evidence="1">The sequence shown here is derived from an EMBL/GenBank/DDBJ whole genome shotgun (WGS) entry which is preliminary data.</text>
</comment>
<dbReference type="EMBL" id="JAVDTF010000003">
    <property type="protein sequence ID" value="MDR6784863.1"/>
    <property type="molecule type" value="Genomic_DNA"/>
</dbReference>
<gene>
    <name evidence="1" type="ORF">J2X78_003437</name>
</gene>
<proteinExistence type="predicted"/>
<sequence length="102" mass="11497">MKTKLFLFSALISTMILTFISCKKDKVEVLTKVYPKSSPRWHFLLVKKRVVNANNNVTMGFTAVGPGGVKGEIYIDDCFMLKRLAMAPQKTGGCNFWNSNIF</sequence>
<reference evidence="1" key="1">
    <citation type="submission" date="2023-07" db="EMBL/GenBank/DDBJ databases">
        <title>Sorghum-associated microbial communities from plants grown in Nebraska, USA.</title>
        <authorList>
            <person name="Schachtman D."/>
        </authorList>
    </citation>
    <scope>NUCLEOTIDE SEQUENCE</scope>
    <source>
        <strain evidence="1">2697</strain>
    </source>
</reference>
<protein>
    <submittedName>
        <fullName evidence="1">Uncharacterized protein</fullName>
    </submittedName>
</protein>
<name>A0ACC6L0K5_9SPHI</name>
<organism evidence="1 2">
    <name type="scientific">Pedobacter africanus</name>
    <dbReference type="NCBI Taxonomy" id="151894"/>
    <lineage>
        <taxon>Bacteria</taxon>
        <taxon>Pseudomonadati</taxon>
        <taxon>Bacteroidota</taxon>
        <taxon>Sphingobacteriia</taxon>
        <taxon>Sphingobacteriales</taxon>
        <taxon>Sphingobacteriaceae</taxon>
        <taxon>Pedobacter</taxon>
    </lineage>
</organism>
<keyword evidence="2" id="KW-1185">Reference proteome</keyword>
<evidence type="ECO:0000313" key="2">
    <source>
        <dbReference type="Proteomes" id="UP001246858"/>
    </source>
</evidence>
<dbReference type="Proteomes" id="UP001246858">
    <property type="component" value="Unassembled WGS sequence"/>
</dbReference>